<keyword evidence="1" id="KW-0597">Phosphoprotein</keyword>
<keyword evidence="5" id="KW-0175">Coiled coil</keyword>
<dbReference type="Pfam" id="PF07495">
    <property type="entry name" value="Y_Y_Y"/>
    <property type="match status" value="1"/>
</dbReference>
<name>A0A1M6FTH6_9FLAO</name>
<evidence type="ECO:0000256" key="6">
    <source>
        <dbReference type="SAM" id="Phobius"/>
    </source>
</evidence>
<dbReference type="InterPro" id="IPR011110">
    <property type="entry name" value="Reg_prop"/>
</dbReference>
<dbReference type="SUPFAM" id="SSF46689">
    <property type="entry name" value="Homeodomain-like"/>
    <property type="match status" value="1"/>
</dbReference>
<dbReference type="InterPro" id="IPR020449">
    <property type="entry name" value="Tscrpt_reg_AraC-type_HTH"/>
</dbReference>
<dbReference type="STRING" id="558155.SAMN04487911_10978"/>
<gene>
    <name evidence="8" type="ORF">SAMN04487911_10978</name>
</gene>
<evidence type="ECO:0000256" key="1">
    <source>
        <dbReference type="ARBA" id="ARBA00022553"/>
    </source>
</evidence>
<dbReference type="Pfam" id="PF12833">
    <property type="entry name" value="HTH_18"/>
    <property type="match status" value="1"/>
</dbReference>
<dbReference type="GO" id="GO:0003700">
    <property type="term" value="F:DNA-binding transcription factor activity"/>
    <property type="evidence" value="ECO:0007669"/>
    <property type="project" value="InterPro"/>
</dbReference>
<evidence type="ECO:0000256" key="3">
    <source>
        <dbReference type="ARBA" id="ARBA00023125"/>
    </source>
</evidence>
<dbReference type="SUPFAM" id="SSF63829">
    <property type="entry name" value="Calcium-dependent phosphotriesterase"/>
    <property type="match status" value="1"/>
</dbReference>
<dbReference type="Pfam" id="PF07494">
    <property type="entry name" value="Reg_prop"/>
    <property type="match status" value="2"/>
</dbReference>
<keyword evidence="6" id="KW-1133">Transmembrane helix</keyword>
<dbReference type="PROSITE" id="PS01124">
    <property type="entry name" value="HTH_ARAC_FAMILY_2"/>
    <property type="match status" value="1"/>
</dbReference>
<evidence type="ECO:0000313" key="9">
    <source>
        <dbReference type="Proteomes" id="UP000184231"/>
    </source>
</evidence>
<evidence type="ECO:0000256" key="5">
    <source>
        <dbReference type="SAM" id="Coils"/>
    </source>
</evidence>
<dbReference type="PRINTS" id="PR00032">
    <property type="entry name" value="HTHARAC"/>
</dbReference>
<organism evidence="8 9">
    <name type="scientific">Arenibacter nanhaiticus</name>
    <dbReference type="NCBI Taxonomy" id="558155"/>
    <lineage>
        <taxon>Bacteria</taxon>
        <taxon>Pseudomonadati</taxon>
        <taxon>Bacteroidota</taxon>
        <taxon>Flavobacteriia</taxon>
        <taxon>Flavobacteriales</taxon>
        <taxon>Flavobacteriaceae</taxon>
        <taxon>Arenibacter</taxon>
    </lineage>
</organism>
<evidence type="ECO:0000256" key="4">
    <source>
        <dbReference type="ARBA" id="ARBA00023163"/>
    </source>
</evidence>
<dbReference type="RefSeq" id="WP_084668454.1">
    <property type="nucleotide sequence ID" value="NZ_FQYX01000009.1"/>
</dbReference>
<feature type="domain" description="HTH araC/xylS-type" evidence="7">
    <location>
        <begin position="1137"/>
        <end position="1236"/>
    </location>
</feature>
<dbReference type="PANTHER" id="PTHR43547:SF2">
    <property type="entry name" value="HYBRID SIGNAL TRANSDUCTION HISTIDINE KINASE C"/>
    <property type="match status" value="1"/>
</dbReference>
<dbReference type="Gene3D" id="2.130.10.10">
    <property type="entry name" value="YVTN repeat-like/Quinoprotein amine dehydrogenase"/>
    <property type="match status" value="3"/>
</dbReference>
<dbReference type="Gene3D" id="2.60.40.10">
    <property type="entry name" value="Immunoglobulins"/>
    <property type="match status" value="1"/>
</dbReference>
<dbReference type="SUPFAM" id="SSF50998">
    <property type="entry name" value="Quinoprotein alcohol dehydrogenase-like"/>
    <property type="match status" value="1"/>
</dbReference>
<feature type="coiled-coil region" evidence="5">
    <location>
        <begin position="706"/>
        <end position="751"/>
    </location>
</feature>
<evidence type="ECO:0000256" key="2">
    <source>
        <dbReference type="ARBA" id="ARBA00023015"/>
    </source>
</evidence>
<dbReference type="InterPro" id="IPR011047">
    <property type="entry name" value="Quinoprotein_ADH-like_sf"/>
</dbReference>
<dbReference type="InterPro" id="IPR011123">
    <property type="entry name" value="Y_Y_Y"/>
</dbReference>
<keyword evidence="9" id="KW-1185">Reference proteome</keyword>
<dbReference type="InterPro" id="IPR009057">
    <property type="entry name" value="Homeodomain-like_sf"/>
</dbReference>
<keyword evidence="6" id="KW-0472">Membrane</keyword>
<dbReference type="InterPro" id="IPR013783">
    <property type="entry name" value="Ig-like_fold"/>
</dbReference>
<sequence>MKQLYLLLIIFPSLFFGQQIKFNTLTTEDGLSNNSILGITSDKNGVLWIGTWDGLNSYDGHTFKVYKHIKDSANSLAGNVVRDLVRDANMDIWALTDNKSVSKYIGENSFQNYRFEKEVVALRLSGEGKPLVTLDGSKEHYEFNGDTFVRVEPKNLDNENVAALHRILHKYHPELVINQVMKDRKGNVWFATKYNGVYILPNKSSNVHSEHIEHYRYDPYSKYSFNSNEVEKLYEDDFGNIWLGHKDGGLSMAYRESEKISLVAPHPVHFPNLPNETIRAITKDQKGDLWLGYYNQGLFKYDQKLQTYVAFEIPEARLNKEWNRIRSLFTSSDGSVWVGTYGGVLRINDDRIHSYTAEHNKLLPNNRNYSFYEDDHHAIWTACWGGLAKFSLKNNSFESFKGQDTLRQLQIRKVKVREQEVLLATENSGLVILDLLTGNLKDITKADGALGNSIYDVYKDPRTNYYWIASLGGITVYDPNTGLVKNITEREGLPSHMVYSLLPNNDDIWISTTKGIAAVSRSNYSVLSMNPEEGWQAAEFSEGAYYQDVKGGLYFAGVYGMNYFSPNSINFFKEQPKLQVRVDQKSFMGTRIEKSYGENHLSVAITPVSFPKDPNNRVVYKLEGYDHAWETFKSNPIRYSDIPYGDYRFLVKNALDESGANTVIIPLSIKKPFYVKFWFLVTISVFLLVTLGCIFFQRNKKALGYRRELERKIQERTQTINRQKEELITANNILAEKHKELSDQKNQLLNTHLHLKKQEFEIESFKTFVLSEFKEPIGKILDLSGKLKDEDAIKNILLVQAGTLTNLLMEWDFLNHVKDIGTSKKSAVKLEPILNQMLDQLNLNAATSNIQLHYTVQLKGDWIAIDVLRFKLLIKYLFFEVIKYGVEESNLTVDVTVEQDSFLMKVLSDSAIFTKNARSIQRYSPYFRAVDTLVQTLEGTLVFNDKTNQQEIRVSLPVQVVAKDAIVQEEIQWRHLKLEEKMQSDKNNIVVFCEESDYLSCRQLLFKEDHNLFFENSVGAVSSLIKKASVHGMVIYNAAITEELIVLLQQAKDKTQLIGLPVLYISEQIDYSLQEQTMELGIDAFIQLPARDSFIQKRLHGLIATRKEYLKDMSKFQLFGIGKDERKHLSPNEKLLNKALEIIHNNMGSTSFNVQELNEQLQISKIKSYRIFKEVLSKSPSEVITELRMQKAEYLLQSKTLNISEISFACGFNDPKYFSRIFKKHFGCSPKVYKLKKTA</sequence>
<dbReference type="GO" id="GO:0000155">
    <property type="term" value="F:phosphorelay sensor kinase activity"/>
    <property type="evidence" value="ECO:0007669"/>
    <property type="project" value="TreeGrafter"/>
</dbReference>
<dbReference type="AlphaFoldDB" id="A0A1M6FTH6"/>
<dbReference type="GO" id="GO:0043565">
    <property type="term" value="F:sequence-specific DNA binding"/>
    <property type="evidence" value="ECO:0007669"/>
    <property type="project" value="InterPro"/>
</dbReference>
<reference evidence="8 9" key="1">
    <citation type="submission" date="2016-11" db="EMBL/GenBank/DDBJ databases">
        <authorList>
            <person name="Jaros S."/>
            <person name="Januszkiewicz K."/>
            <person name="Wedrychowicz H."/>
        </authorList>
    </citation>
    <scope>NUCLEOTIDE SEQUENCE [LARGE SCALE GENOMIC DNA]</scope>
    <source>
        <strain evidence="8 9">CGMCC 1.8863</strain>
    </source>
</reference>
<keyword evidence="2" id="KW-0805">Transcription regulation</keyword>
<evidence type="ECO:0000313" key="8">
    <source>
        <dbReference type="EMBL" id="SHJ00988.1"/>
    </source>
</evidence>
<protein>
    <submittedName>
        <fullName evidence="8">Ligand-binding sensor domain-containing protein</fullName>
    </submittedName>
</protein>
<accession>A0A1M6FTH6</accession>
<proteinExistence type="predicted"/>
<keyword evidence="6" id="KW-0812">Transmembrane</keyword>
<dbReference type="Gene3D" id="1.10.10.60">
    <property type="entry name" value="Homeodomain-like"/>
    <property type="match status" value="1"/>
</dbReference>
<dbReference type="InterPro" id="IPR015943">
    <property type="entry name" value="WD40/YVTN_repeat-like_dom_sf"/>
</dbReference>
<dbReference type="PROSITE" id="PS00041">
    <property type="entry name" value="HTH_ARAC_FAMILY_1"/>
    <property type="match status" value="1"/>
</dbReference>
<feature type="transmembrane region" description="Helical" evidence="6">
    <location>
        <begin position="677"/>
        <end position="696"/>
    </location>
</feature>
<dbReference type="EMBL" id="FQYX01000009">
    <property type="protein sequence ID" value="SHJ00988.1"/>
    <property type="molecule type" value="Genomic_DNA"/>
</dbReference>
<dbReference type="Proteomes" id="UP000184231">
    <property type="component" value="Unassembled WGS sequence"/>
</dbReference>
<evidence type="ECO:0000259" key="7">
    <source>
        <dbReference type="PROSITE" id="PS01124"/>
    </source>
</evidence>
<keyword evidence="4" id="KW-0804">Transcription</keyword>
<dbReference type="InterPro" id="IPR018062">
    <property type="entry name" value="HTH_AraC-typ_CS"/>
</dbReference>
<dbReference type="OrthoDB" id="1522078at2"/>
<keyword evidence="3" id="KW-0238">DNA-binding</keyword>
<dbReference type="InterPro" id="IPR018060">
    <property type="entry name" value="HTH_AraC"/>
</dbReference>
<dbReference type="SMART" id="SM00342">
    <property type="entry name" value="HTH_ARAC"/>
    <property type="match status" value="1"/>
</dbReference>
<dbReference type="PANTHER" id="PTHR43547">
    <property type="entry name" value="TWO-COMPONENT HISTIDINE KINASE"/>
    <property type="match status" value="1"/>
</dbReference>